<gene>
    <name evidence="1" type="ORF">GJ654_12340</name>
</gene>
<accession>A0A6N8DMT2</accession>
<dbReference type="Proteomes" id="UP000439113">
    <property type="component" value="Unassembled WGS sequence"/>
</dbReference>
<comment type="caution">
    <text evidence="1">The sequence shown here is derived from an EMBL/GenBank/DDBJ whole genome shotgun (WGS) entry which is preliminary data.</text>
</comment>
<reference evidence="1 2" key="1">
    <citation type="submission" date="2019-11" db="EMBL/GenBank/DDBJ databases">
        <title>Whole-genome sequence of a Rhodoblastus acidophilus DSM 142.</title>
        <authorList>
            <person name="Kyndt J.A."/>
            <person name="Meyer T.E."/>
        </authorList>
    </citation>
    <scope>NUCLEOTIDE SEQUENCE [LARGE SCALE GENOMIC DNA]</scope>
    <source>
        <strain evidence="1 2">DSM 142</strain>
    </source>
</reference>
<organism evidence="1 2">
    <name type="scientific">Rhodoblastus acidophilus</name>
    <name type="common">Rhodopseudomonas acidophila</name>
    <dbReference type="NCBI Taxonomy" id="1074"/>
    <lineage>
        <taxon>Bacteria</taxon>
        <taxon>Pseudomonadati</taxon>
        <taxon>Pseudomonadota</taxon>
        <taxon>Alphaproteobacteria</taxon>
        <taxon>Hyphomicrobiales</taxon>
        <taxon>Rhodoblastaceae</taxon>
        <taxon>Rhodoblastus</taxon>
    </lineage>
</organism>
<proteinExistence type="predicted"/>
<sequence>MTPSGLKGPDKITGAVLPKARRRLVRGGQCRRDLFIVKARGVELFDHAGAAT</sequence>
<protein>
    <submittedName>
        <fullName evidence="1">Uncharacterized protein</fullName>
    </submittedName>
</protein>
<dbReference type="RefSeq" id="WP_155446455.1">
    <property type="nucleotide sequence ID" value="NZ_JAOQNR010000012.1"/>
</dbReference>
<evidence type="ECO:0000313" key="2">
    <source>
        <dbReference type="Proteomes" id="UP000439113"/>
    </source>
</evidence>
<name>A0A6N8DMT2_RHOAC</name>
<evidence type="ECO:0000313" key="1">
    <source>
        <dbReference type="EMBL" id="MTV31779.1"/>
    </source>
</evidence>
<dbReference type="EMBL" id="WNKS01000010">
    <property type="protein sequence ID" value="MTV31779.1"/>
    <property type="molecule type" value="Genomic_DNA"/>
</dbReference>
<dbReference type="AlphaFoldDB" id="A0A6N8DMT2"/>